<evidence type="ECO:0000256" key="4">
    <source>
        <dbReference type="ARBA" id="ARBA00023065"/>
    </source>
</evidence>
<evidence type="ECO:0000256" key="3">
    <source>
        <dbReference type="ARBA" id="ARBA00022989"/>
    </source>
</evidence>
<dbReference type="GO" id="GO:0016020">
    <property type="term" value="C:membrane"/>
    <property type="evidence" value="ECO:0007669"/>
    <property type="project" value="UniProtKB-SubCell"/>
</dbReference>
<keyword evidence="4" id="KW-0406">Ion transport</keyword>
<keyword evidence="3 6" id="KW-1133">Transmembrane helix</keyword>
<dbReference type="AlphaFoldDB" id="S8APH3"/>
<dbReference type="Proteomes" id="UP000019376">
    <property type="component" value="Unassembled WGS sequence"/>
</dbReference>
<keyword evidence="5 6" id="KW-0472">Membrane</keyword>
<accession>S8APH3</accession>
<dbReference type="GO" id="GO:0016491">
    <property type="term" value="F:oxidoreductase activity"/>
    <property type="evidence" value="ECO:0007669"/>
    <property type="project" value="UniProtKB-ARBA"/>
</dbReference>
<dbReference type="PhylomeDB" id="S8APH3"/>
<evidence type="ECO:0000256" key="6">
    <source>
        <dbReference type="SAM" id="Phobius"/>
    </source>
</evidence>
<feature type="transmembrane region" description="Helical" evidence="6">
    <location>
        <begin position="159"/>
        <end position="179"/>
    </location>
</feature>
<feature type="transmembrane region" description="Helical" evidence="6">
    <location>
        <begin position="199"/>
        <end position="217"/>
    </location>
</feature>
<keyword evidence="9" id="KW-1185">Reference proteome</keyword>
<dbReference type="GO" id="GO:0006811">
    <property type="term" value="P:monoatomic ion transport"/>
    <property type="evidence" value="ECO:0007669"/>
    <property type="project" value="UniProtKB-KW"/>
</dbReference>
<evidence type="ECO:0000256" key="2">
    <source>
        <dbReference type="ARBA" id="ARBA00022692"/>
    </source>
</evidence>
<evidence type="ECO:0000313" key="8">
    <source>
        <dbReference type="EMBL" id="EPS27813.1"/>
    </source>
</evidence>
<evidence type="ECO:0000313" key="9">
    <source>
        <dbReference type="Proteomes" id="UP000019376"/>
    </source>
</evidence>
<protein>
    <recommendedName>
        <fullName evidence="7">Ferric oxidoreductase domain-containing protein</fullName>
    </recommendedName>
</protein>
<gene>
    <name evidence="8" type="ORF">PDE_02757</name>
</gene>
<evidence type="ECO:0000256" key="1">
    <source>
        <dbReference type="ARBA" id="ARBA00004141"/>
    </source>
</evidence>
<comment type="subcellular location">
    <subcellularLocation>
        <location evidence="1">Membrane</location>
        <topology evidence="1">Multi-pass membrane protein</topology>
    </subcellularLocation>
</comment>
<evidence type="ECO:0000256" key="5">
    <source>
        <dbReference type="ARBA" id="ARBA00023136"/>
    </source>
</evidence>
<dbReference type="STRING" id="933388.S8APH3"/>
<reference evidence="8 9" key="1">
    <citation type="journal article" date="2013" name="PLoS ONE">
        <title>Genomic and secretomic analyses reveal unique features of the lignocellulolytic enzyme system of Penicillium decumbens.</title>
        <authorList>
            <person name="Liu G."/>
            <person name="Zhang L."/>
            <person name="Wei X."/>
            <person name="Zou G."/>
            <person name="Qin Y."/>
            <person name="Ma L."/>
            <person name="Li J."/>
            <person name="Zheng H."/>
            <person name="Wang S."/>
            <person name="Wang C."/>
            <person name="Xun L."/>
            <person name="Zhao G.-P."/>
            <person name="Zhou Z."/>
            <person name="Qu Y."/>
        </authorList>
    </citation>
    <scope>NUCLEOTIDE SEQUENCE [LARGE SCALE GENOMIC DNA]</scope>
    <source>
        <strain evidence="9">114-2 / CGMCC 5302</strain>
    </source>
</reference>
<sequence>MFWPYHFVTPSEQEKVRRRELLDLRGSYAQWSIVFMIVAVRAYQFWVQSSAQHDTESKRQRAQLLWWDRPLFAGWLETRRQYALCGIWLLWLLGLAVWNSGDDYLHLTKALGHVALSQIPLQVLMSPAAYISTSKPAASSICSLVTSIPQVTLSPYHRLLGRLVISPLLTGHAALYLVFFAQSSHPDFGTLLNKRIRDFDVQCGLMAVSMLLYTVFFQRPRAASSKTNTRGCRAVGSMRERRLSFYFGHIALVGLLCFSAYYHVAQAQKYMLQALGAFTANSAVSWAMIRWSGRR</sequence>
<dbReference type="EMBL" id="KB644410">
    <property type="protein sequence ID" value="EPS27813.1"/>
    <property type="molecule type" value="Genomic_DNA"/>
</dbReference>
<feature type="domain" description="Ferric oxidoreductase" evidence="7">
    <location>
        <begin position="111"/>
        <end position="218"/>
    </location>
</feature>
<name>S8APH3_PENO1</name>
<feature type="transmembrane region" description="Helical" evidence="6">
    <location>
        <begin position="28"/>
        <end position="47"/>
    </location>
</feature>
<feature type="transmembrane region" description="Helical" evidence="6">
    <location>
        <begin position="270"/>
        <end position="289"/>
    </location>
</feature>
<dbReference type="Pfam" id="PF01794">
    <property type="entry name" value="Ferric_reduct"/>
    <property type="match status" value="1"/>
</dbReference>
<evidence type="ECO:0000259" key="7">
    <source>
        <dbReference type="Pfam" id="PF01794"/>
    </source>
</evidence>
<keyword evidence="2 6" id="KW-0812">Transmembrane</keyword>
<feature type="transmembrane region" description="Helical" evidence="6">
    <location>
        <begin position="82"/>
        <end position="98"/>
    </location>
</feature>
<dbReference type="HOGENOM" id="CLU_956381_0_0_1"/>
<dbReference type="InterPro" id="IPR013130">
    <property type="entry name" value="Fe3_Rdtase_TM_dom"/>
</dbReference>
<dbReference type="OrthoDB" id="10006946at2759"/>
<feature type="transmembrane region" description="Helical" evidence="6">
    <location>
        <begin position="243"/>
        <end position="264"/>
    </location>
</feature>
<keyword evidence="4" id="KW-0813">Transport</keyword>
<proteinExistence type="predicted"/>
<dbReference type="eggNOG" id="KOG0039">
    <property type="taxonomic scope" value="Eukaryota"/>
</dbReference>
<organism evidence="8 9">
    <name type="scientific">Penicillium oxalicum (strain 114-2 / CGMCC 5302)</name>
    <name type="common">Penicillium decumbens</name>
    <dbReference type="NCBI Taxonomy" id="933388"/>
    <lineage>
        <taxon>Eukaryota</taxon>
        <taxon>Fungi</taxon>
        <taxon>Dikarya</taxon>
        <taxon>Ascomycota</taxon>
        <taxon>Pezizomycotina</taxon>
        <taxon>Eurotiomycetes</taxon>
        <taxon>Eurotiomycetidae</taxon>
        <taxon>Eurotiales</taxon>
        <taxon>Aspergillaceae</taxon>
        <taxon>Penicillium</taxon>
    </lineage>
</organism>